<evidence type="ECO:0000313" key="2">
    <source>
        <dbReference type="EMBL" id="RYR30359.1"/>
    </source>
</evidence>
<keyword evidence="3" id="KW-1185">Reference proteome</keyword>
<feature type="compositionally biased region" description="Basic and acidic residues" evidence="1">
    <location>
        <begin position="1"/>
        <end position="17"/>
    </location>
</feature>
<name>A0A445AVA1_ARAHY</name>
<gene>
    <name evidence="2" type="ORF">Ahy_B01g055142</name>
</gene>
<comment type="caution">
    <text evidence="2">The sequence shown here is derived from an EMBL/GenBank/DDBJ whole genome shotgun (WGS) entry which is preliminary data.</text>
</comment>
<evidence type="ECO:0000313" key="3">
    <source>
        <dbReference type="Proteomes" id="UP000289738"/>
    </source>
</evidence>
<feature type="compositionally biased region" description="Basic residues" evidence="1">
    <location>
        <begin position="18"/>
        <end position="37"/>
    </location>
</feature>
<sequence>MGRKETKGPGQERMKGKETRKRKNFLKKEKNKKKSRTHSLLERPAKTAKKKKKKEREIITQGTEIHIAAVETWEGA</sequence>
<accession>A0A445AVA1</accession>
<dbReference type="EMBL" id="SDMP01000011">
    <property type="protein sequence ID" value="RYR30359.1"/>
    <property type="molecule type" value="Genomic_DNA"/>
</dbReference>
<proteinExistence type="predicted"/>
<dbReference type="AlphaFoldDB" id="A0A445AVA1"/>
<feature type="region of interest" description="Disordered" evidence="1">
    <location>
        <begin position="1"/>
        <end position="57"/>
    </location>
</feature>
<evidence type="ECO:0000256" key="1">
    <source>
        <dbReference type="SAM" id="MobiDB-lite"/>
    </source>
</evidence>
<organism evidence="2 3">
    <name type="scientific">Arachis hypogaea</name>
    <name type="common">Peanut</name>
    <dbReference type="NCBI Taxonomy" id="3818"/>
    <lineage>
        <taxon>Eukaryota</taxon>
        <taxon>Viridiplantae</taxon>
        <taxon>Streptophyta</taxon>
        <taxon>Embryophyta</taxon>
        <taxon>Tracheophyta</taxon>
        <taxon>Spermatophyta</taxon>
        <taxon>Magnoliopsida</taxon>
        <taxon>eudicotyledons</taxon>
        <taxon>Gunneridae</taxon>
        <taxon>Pentapetalae</taxon>
        <taxon>rosids</taxon>
        <taxon>fabids</taxon>
        <taxon>Fabales</taxon>
        <taxon>Fabaceae</taxon>
        <taxon>Papilionoideae</taxon>
        <taxon>50 kb inversion clade</taxon>
        <taxon>dalbergioids sensu lato</taxon>
        <taxon>Dalbergieae</taxon>
        <taxon>Pterocarpus clade</taxon>
        <taxon>Arachis</taxon>
    </lineage>
</organism>
<dbReference type="Proteomes" id="UP000289738">
    <property type="component" value="Chromosome B01"/>
</dbReference>
<reference evidence="2 3" key="1">
    <citation type="submission" date="2019-01" db="EMBL/GenBank/DDBJ databases">
        <title>Sequencing of cultivated peanut Arachis hypogaea provides insights into genome evolution and oil improvement.</title>
        <authorList>
            <person name="Chen X."/>
        </authorList>
    </citation>
    <scope>NUCLEOTIDE SEQUENCE [LARGE SCALE GENOMIC DNA]</scope>
    <source>
        <strain evidence="3">cv. Fuhuasheng</strain>
        <tissue evidence="2">Leaves</tissue>
    </source>
</reference>
<protein>
    <submittedName>
        <fullName evidence="2">Uncharacterized protein</fullName>
    </submittedName>
</protein>